<protein>
    <submittedName>
        <fullName evidence="5">ABC transporter ATP-binding protein</fullName>
    </submittedName>
</protein>
<dbReference type="Proteomes" id="UP000316614">
    <property type="component" value="Chromosome"/>
</dbReference>
<dbReference type="SMART" id="SM00382">
    <property type="entry name" value="AAA"/>
    <property type="match status" value="1"/>
</dbReference>
<feature type="domain" description="ABC transporter" evidence="4">
    <location>
        <begin position="4"/>
        <end position="237"/>
    </location>
</feature>
<proteinExistence type="predicted"/>
<dbReference type="AlphaFoldDB" id="A0A514CIA6"/>
<dbReference type="SUPFAM" id="SSF52540">
    <property type="entry name" value="P-loop containing nucleoside triphosphate hydrolases"/>
    <property type="match status" value="1"/>
</dbReference>
<dbReference type="InterPro" id="IPR027417">
    <property type="entry name" value="P-loop_NTPase"/>
</dbReference>
<evidence type="ECO:0000256" key="3">
    <source>
        <dbReference type="ARBA" id="ARBA00022840"/>
    </source>
</evidence>
<dbReference type="GO" id="GO:0016887">
    <property type="term" value="F:ATP hydrolysis activity"/>
    <property type="evidence" value="ECO:0007669"/>
    <property type="project" value="InterPro"/>
</dbReference>
<dbReference type="InterPro" id="IPR003593">
    <property type="entry name" value="AAA+_ATPase"/>
</dbReference>
<evidence type="ECO:0000259" key="4">
    <source>
        <dbReference type="PROSITE" id="PS50893"/>
    </source>
</evidence>
<evidence type="ECO:0000256" key="1">
    <source>
        <dbReference type="ARBA" id="ARBA00022448"/>
    </source>
</evidence>
<dbReference type="Gene3D" id="3.40.50.300">
    <property type="entry name" value="P-loop containing nucleotide triphosphate hydrolases"/>
    <property type="match status" value="1"/>
</dbReference>
<keyword evidence="3 5" id="KW-0067">ATP-binding</keyword>
<dbReference type="KEGG" id="echi:FKX85_10130"/>
<evidence type="ECO:0000313" key="5">
    <source>
        <dbReference type="EMBL" id="QDH79374.1"/>
    </source>
</evidence>
<dbReference type="InterPro" id="IPR003439">
    <property type="entry name" value="ABC_transporter-like_ATP-bd"/>
</dbReference>
<dbReference type="InterPro" id="IPR050093">
    <property type="entry name" value="ABC_SmlMolc_Importer"/>
</dbReference>
<dbReference type="GO" id="GO:0005524">
    <property type="term" value="F:ATP binding"/>
    <property type="evidence" value="ECO:0007669"/>
    <property type="project" value="UniProtKB-KW"/>
</dbReference>
<dbReference type="PROSITE" id="PS00211">
    <property type="entry name" value="ABC_TRANSPORTER_1"/>
    <property type="match status" value="1"/>
</dbReference>
<dbReference type="InterPro" id="IPR017871">
    <property type="entry name" value="ABC_transporter-like_CS"/>
</dbReference>
<dbReference type="Pfam" id="PF00005">
    <property type="entry name" value="ABC_tran"/>
    <property type="match status" value="1"/>
</dbReference>
<keyword evidence="2" id="KW-0547">Nucleotide-binding</keyword>
<keyword evidence="1" id="KW-0813">Transport</keyword>
<name>A0A514CIA6_9BACT</name>
<dbReference type="RefSeq" id="WP_141614618.1">
    <property type="nucleotide sequence ID" value="NZ_CP041253.1"/>
</dbReference>
<dbReference type="PANTHER" id="PTHR42781:SF8">
    <property type="entry name" value="BICARBONATE TRANSPORT ATP-BINDING PROTEIN CMPC"/>
    <property type="match status" value="1"/>
</dbReference>
<accession>A0A514CIA6</accession>
<gene>
    <name evidence="5" type="ORF">FKX85_10130</name>
</gene>
<evidence type="ECO:0000256" key="2">
    <source>
        <dbReference type="ARBA" id="ARBA00022741"/>
    </source>
</evidence>
<organism evidence="5 6">
    <name type="scientific">Echinicola soli</name>
    <dbReference type="NCBI Taxonomy" id="2591634"/>
    <lineage>
        <taxon>Bacteria</taxon>
        <taxon>Pseudomonadati</taxon>
        <taxon>Bacteroidota</taxon>
        <taxon>Cytophagia</taxon>
        <taxon>Cytophagales</taxon>
        <taxon>Cyclobacteriaceae</taxon>
        <taxon>Echinicola</taxon>
    </lineage>
</organism>
<evidence type="ECO:0000313" key="6">
    <source>
        <dbReference type="Proteomes" id="UP000316614"/>
    </source>
</evidence>
<sequence>MSYLKVSEVSKRYDAASVALEDFSLQVKRGGVVSMVGESGSGKSSLLRIIAGLEVQSAGVVHLGDQKILNPAQKLVPGYDEIQLIHQEYKLYPNSTVEENIARPLLLYDKDYQKERTEEILKLLSLETFRDKKPRQLSGGQQQKVAIGRALSIEPEVLLLDEPFSSVDVIQKRELIEELKGIFDSLEVTVIFVTHDVDDALLMSEELLIIQKGKLVQQGNVREVFRKPANEYVARLFGYLNPIPGKKGSYVRPSEVRFTTENGLKANVVKQQFLLHYNLLTVKLADSSAFWRVDDPSRTFEVGNEVFLAYEKEQLIQFEQE</sequence>
<keyword evidence="6" id="KW-1185">Reference proteome</keyword>
<dbReference type="EMBL" id="CP041253">
    <property type="protein sequence ID" value="QDH79374.1"/>
    <property type="molecule type" value="Genomic_DNA"/>
</dbReference>
<dbReference type="PROSITE" id="PS50893">
    <property type="entry name" value="ABC_TRANSPORTER_2"/>
    <property type="match status" value="1"/>
</dbReference>
<dbReference type="OrthoDB" id="1114670at2"/>
<dbReference type="PANTHER" id="PTHR42781">
    <property type="entry name" value="SPERMIDINE/PUTRESCINE IMPORT ATP-BINDING PROTEIN POTA"/>
    <property type="match status" value="1"/>
</dbReference>
<reference evidence="5 6" key="1">
    <citation type="submission" date="2019-06" db="EMBL/GenBank/DDBJ databases">
        <title>Echinicola alkalisoli sp. nov. isolated from saline soil.</title>
        <authorList>
            <person name="Sun J.-Q."/>
            <person name="Xu L."/>
        </authorList>
    </citation>
    <scope>NUCLEOTIDE SEQUENCE [LARGE SCALE GENOMIC DNA]</scope>
    <source>
        <strain evidence="5 6">LN3S3</strain>
    </source>
</reference>